<dbReference type="KEGG" id="alf:CFBP5473_00465"/>
<evidence type="ECO:0000313" key="10">
    <source>
        <dbReference type="Proteomes" id="UP000826513"/>
    </source>
</evidence>
<feature type="compositionally biased region" description="Gly residues" evidence="3">
    <location>
        <begin position="70"/>
        <end position="83"/>
    </location>
</feature>
<evidence type="ECO:0000259" key="4">
    <source>
        <dbReference type="Pfam" id="PF25917"/>
    </source>
</evidence>
<dbReference type="Gene3D" id="2.40.50.100">
    <property type="match status" value="1"/>
</dbReference>
<dbReference type="Pfam" id="PF25944">
    <property type="entry name" value="Beta-barrel_RND"/>
    <property type="match status" value="1"/>
</dbReference>
<evidence type="ECO:0000313" key="9">
    <source>
        <dbReference type="Proteomes" id="UP000298545"/>
    </source>
</evidence>
<evidence type="ECO:0000313" key="8">
    <source>
        <dbReference type="EMBL" id="QYA08051.1"/>
    </source>
</evidence>
<dbReference type="InterPro" id="IPR058637">
    <property type="entry name" value="YknX-like_C"/>
</dbReference>
<comment type="subcellular location">
    <subcellularLocation>
        <location evidence="1">Cell membrane</location>
    </subcellularLocation>
</comment>
<comment type="similarity">
    <text evidence="2">Belongs to the membrane fusion protein (MFP) (TC 8.A.1) family.</text>
</comment>
<dbReference type="EMBL" id="CP072167">
    <property type="protein sequence ID" value="QYA08051.1"/>
    <property type="molecule type" value="Genomic_DNA"/>
</dbReference>
<evidence type="ECO:0000256" key="2">
    <source>
        <dbReference type="ARBA" id="ARBA00009477"/>
    </source>
</evidence>
<dbReference type="InterPro" id="IPR058625">
    <property type="entry name" value="MdtA-like_BSH"/>
</dbReference>
<dbReference type="Gene3D" id="2.40.30.170">
    <property type="match status" value="1"/>
</dbReference>
<dbReference type="Gene3D" id="2.40.420.20">
    <property type="match status" value="1"/>
</dbReference>
<feature type="compositionally biased region" description="Low complexity" evidence="3">
    <location>
        <begin position="57"/>
        <end position="69"/>
    </location>
</feature>
<dbReference type="InterPro" id="IPR058626">
    <property type="entry name" value="MdtA-like_b-barrel"/>
</dbReference>
<dbReference type="Gene3D" id="1.10.287.470">
    <property type="entry name" value="Helix hairpin bin"/>
    <property type="match status" value="1"/>
</dbReference>
<feature type="domain" description="Multidrug resistance protein MdtA-like beta-barrel" evidence="5">
    <location>
        <begin position="259"/>
        <end position="338"/>
    </location>
</feature>
<feature type="domain" description="Multidrug resistance protein MdtA-like barrel-sandwich hybrid" evidence="4">
    <location>
        <begin position="117"/>
        <end position="252"/>
    </location>
</feature>
<gene>
    <name evidence="7" type="ORF">CFBP5473_00465</name>
    <name evidence="8" type="ORF">J5285_04920</name>
</gene>
<dbReference type="GO" id="GO:1990281">
    <property type="term" value="C:efflux pump complex"/>
    <property type="evidence" value="ECO:0007669"/>
    <property type="project" value="TreeGrafter"/>
</dbReference>
<feature type="region of interest" description="Disordered" evidence="3">
    <location>
        <begin position="43"/>
        <end position="92"/>
    </location>
</feature>
<evidence type="ECO:0000313" key="7">
    <source>
        <dbReference type="EMBL" id="QCI96528.1"/>
    </source>
</evidence>
<keyword evidence="10" id="KW-1185">Reference proteome</keyword>
<evidence type="ECO:0000256" key="1">
    <source>
        <dbReference type="ARBA" id="ARBA00004236"/>
    </source>
</evidence>
<reference evidence="7 9" key="1">
    <citation type="submission" date="2019-04" db="EMBL/GenBank/DDBJ databases">
        <title>Complete genome sequence of Agrobacterium larrymoorei CFBP5473.</title>
        <authorList>
            <person name="Haryono M."/>
            <person name="Chou L."/>
            <person name="Lin Y.-C."/>
            <person name="Lai E.-M."/>
            <person name="Kuo C.-H."/>
        </authorList>
    </citation>
    <scope>NUCLEOTIDE SEQUENCE [LARGE SCALE GENOMIC DNA]</scope>
    <source>
        <strain evidence="7 9">CFBP5473</strain>
    </source>
</reference>
<dbReference type="InterPro" id="IPR006143">
    <property type="entry name" value="RND_pump_MFP"/>
</dbReference>
<organism evidence="7 9">
    <name type="scientific">Agrobacterium larrymoorei</name>
    <dbReference type="NCBI Taxonomy" id="160699"/>
    <lineage>
        <taxon>Bacteria</taxon>
        <taxon>Pseudomonadati</taxon>
        <taxon>Pseudomonadota</taxon>
        <taxon>Alphaproteobacteria</taxon>
        <taxon>Hyphomicrobiales</taxon>
        <taxon>Rhizobiaceae</taxon>
        <taxon>Rhizobium/Agrobacterium group</taxon>
        <taxon>Agrobacterium</taxon>
    </lineage>
</organism>
<dbReference type="EMBL" id="CP039691">
    <property type="protein sequence ID" value="QCI96528.1"/>
    <property type="molecule type" value="Genomic_DNA"/>
</dbReference>
<evidence type="ECO:0000256" key="3">
    <source>
        <dbReference type="SAM" id="MobiDB-lite"/>
    </source>
</evidence>
<dbReference type="GO" id="GO:0015562">
    <property type="term" value="F:efflux transmembrane transporter activity"/>
    <property type="evidence" value="ECO:0007669"/>
    <property type="project" value="TreeGrafter"/>
</dbReference>
<proteinExistence type="inferred from homology"/>
<dbReference type="Pfam" id="PF25917">
    <property type="entry name" value="BSH_RND"/>
    <property type="match status" value="1"/>
</dbReference>
<name>A0A4D7DKY2_9HYPH</name>
<dbReference type="RefSeq" id="WP_027674571.1">
    <property type="nucleotide sequence ID" value="NZ_CP039691.1"/>
</dbReference>
<sequence length="437" mass="45603">MKKLWILASVAVIAVAAWPFRDSIPYIKTLPFIAGENHQKLAAAGGEQKNGEKAGGRSQDGQSSSEKSSGGQGSGRGQGGGRRNSGPPSVSTVAVEEATLPMDVAATGWAVAADSTNIAPREQGVVLSVSAKDGQEVKAGDLILKMDDRYAVAAVAKDQADIAADQATLAQNEAAFQRASNLAKQSVESQQSLEQTRAARDSAAAKIDADKATLQSDQAALQDMEIRAPYNGRLGDVTVSPGAYLSAGVTIVSITRYDPISMEFRLPQRYLPQLHEGLKSEAAVSIDPAATGGTPVTGKLSFFDNNVDQASGTVLVKAEFQNDKGLVWPGQSANVTVHFKSDDEQIVVPTVALRAGPTGAFVYTVDDSQHVHVTPVDVARSNGDMTAIAKGLSAGQHIIVEGQSELVDGQTVIEKMSPTADKADTVAQNGPVTEAAQ</sequence>
<dbReference type="STRING" id="1367849.GCA_000518585_01751"/>
<dbReference type="Pfam" id="PF25989">
    <property type="entry name" value="YknX_C"/>
    <property type="match status" value="1"/>
</dbReference>
<dbReference type="Proteomes" id="UP000826513">
    <property type="component" value="Chromosome 1"/>
</dbReference>
<dbReference type="SUPFAM" id="SSF111369">
    <property type="entry name" value="HlyD-like secretion proteins"/>
    <property type="match status" value="1"/>
</dbReference>
<dbReference type="AlphaFoldDB" id="A0A4D7DKY2"/>
<evidence type="ECO:0000259" key="6">
    <source>
        <dbReference type="Pfam" id="PF25989"/>
    </source>
</evidence>
<dbReference type="OrthoDB" id="9783047at2"/>
<dbReference type="Proteomes" id="UP000298545">
    <property type="component" value="Chromosome circular"/>
</dbReference>
<reference evidence="8 10" key="2">
    <citation type="submission" date="2021-03" db="EMBL/GenBank/DDBJ databases">
        <title>Rapid diversification of plasmids in a genus of pathogenic and nitrogen fixing bacteria.</title>
        <authorList>
            <person name="Weisberg A.J."/>
            <person name="Miller M."/>
            <person name="Ream W."/>
            <person name="Grunwald N.J."/>
            <person name="Chang J.H."/>
        </authorList>
    </citation>
    <scope>NUCLEOTIDE SEQUENCE [LARGE SCALE GENOMIC DNA]</scope>
    <source>
        <strain evidence="8 10">AF3.44</strain>
    </source>
</reference>
<evidence type="ECO:0000259" key="5">
    <source>
        <dbReference type="Pfam" id="PF25944"/>
    </source>
</evidence>
<feature type="domain" description="YknX-like C-terminal permuted SH3-like" evidence="6">
    <location>
        <begin position="346"/>
        <end position="413"/>
    </location>
</feature>
<protein>
    <submittedName>
        <fullName evidence="7">Efflux RND transporter periplasmic adaptor subunit</fullName>
    </submittedName>
</protein>
<dbReference type="PANTHER" id="PTHR30469">
    <property type="entry name" value="MULTIDRUG RESISTANCE PROTEIN MDTA"/>
    <property type="match status" value="1"/>
</dbReference>
<accession>A0A4D7DKY2</accession>
<dbReference type="NCBIfam" id="TIGR01730">
    <property type="entry name" value="RND_mfp"/>
    <property type="match status" value="1"/>
</dbReference>
<dbReference type="PANTHER" id="PTHR30469:SF36">
    <property type="entry name" value="BLL3903 PROTEIN"/>
    <property type="match status" value="1"/>
</dbReference>